<feature type="compositionally biased region" description="Polar residues" evidence="2">
    <location>
        <begin position="654"/>
        <end position="664"/>
    </location>
</feature>
<dbReference type="SUPFAM" id="SSF50249">
    <property type="entry name" value="Nucleic acid-binding proteins"/>
    <property type="match status" value="1"/>
</dbReference>
<evidence type="ECO:0000256" key="2">
    <source>
        <dbReference type="SAM" id="MobiDB-lite"/>
    </source>
</evidence>
<dbReference type="Gene3D" id="3.20.20.190">
    <property type="entry name" value="Phosphatidylinositol (PI) phosphodiesterase"/>
    <property type="match status" value="1"/>
</dbReference>
<dbReference type="GO" id="GO:0008081">
    <property type="term" value="F:phosphoric diester hydrolase activity"/>
    <property type="evidence" value="ECO:0007669"/>
    <property type="project" value="InterPro"/>
</dbReference>
<keyword evidence="4" id="KW-1185">Reference proteome</keyword>
<feature type="region of interest" description="Disordered" evidence="2">
    <location>
        <begin position="650"/>
        <end position="682"/>
    </location>
</feature>
<sequence>MIIMFQLNIDAIFGQEQQYIFYSFHGQPKSLDQCETFNSQLEEIAQYHKNNNQHLPIFITLNIKKWIIEKYNIDTHAFYNSLEKSILNVFSKNELYLPIDLLNGEQNLFTSIQKNGFPKVSELLGKIQQFTILKEAQQFNLLTRGWNLSDIYLYTVFRKMGLNFVCTDYIFDTEFSNNQKNLNKFACISFNGGLNTPEKQKCRSNQNFIPINPNAINVSAMISCTIKMINSAIENREDILSIDSIPLNFVQIIGRVKKVKHRNQKTMTGDQFYTELTVTDDTAEINVQVFQSEAKEGQEQPITALQACLYSEGLYQNDPVDVLPGWYIKIFAKPKKSETEKKWKFYVSGLQKIIDYNDISRFKLRVIVEHLQRVRGILPINYMEKYLEKQQVDKELQQEKKSVELEKNQQKQQNNYGQMEIEDNINIQSDDQILKVQSQILDKGQGNQLNKKQNQNNQNKLENQKKNDNEFLNNFMQQNDLENQIEEDQKEETKTQNQNQQVSVGEKQIENENIVQQQNIPEFKGQLQQASSLSDQSFLNSVLKDSARQNLQSELNSNTENLNKKPLNDSFEAINLDNIMEGKQQQQIKEKIINDKIKNNQTQQKINLPKVQNQKINQVNIFALKNNNYQQQNKENKEQNLKVIGDNKLKQDKNTNQGNQCIEQENSDDDINLSDFQSEKKN</sequence>
<evidence type="ECO:0000313" key="3">
    <source>
        <dbReference type="EMBL" id="KRX07686.1"/>
    </source>
</evidence>
<dbReference type="EMBL" id="LDAU01000082">
    <property type="protein sequence ID" value="KRX07686.1"/>
    <property type="molecule type" value="Genomic_DNA"/>
</dbReference>
<evidence type="ECO:0000256" key="1">
    <source>
        <dbReference type="SAM" id="Coils"/>
    </source>
</evidence>
<dbReference type="AlphaFoldDB" id="A0A0V0QZI9"/>
<dbReference type="InterPro" id="IPR017946">
    <property type="entry name" value="PLC-like_Pdiesterase_TIM-brl"/>
</dbReference>
<protein>
    <submittedName>
        <fullName evidence="3">Nucleic acid-binding, OB-fold</fullName>
    </submittedName>
</protein>
<accession>A0A0V0QZI9</accession>
<dbReference type="OrthoDB" id="368960at2759"/>
<dbReference type="GO" id="GO:0006629">
    <property type="term" value="P:lipid metabolic process"/>
    <property type="evidence" value="ECO:0007669"/>
    <property type="project" value="InterPro"/>
</dbReference>
<name>A0A0V0QZI9_PSEPJ</name>
<dbReference type="Pfam" id="PF16670">
    <property type="entry name" value="PI-PLC-C1"/>
    <property type="match status" value="1"/>
</dbReference>
<organism evidence="3 4">
    <name type="scientific">Pseudocohnilembus persalinus</name>
    <name type="common">Ciliate</name>
    <dbReference type="NCBI Taxonomy" id="266149"/>
    <lineage>
        <taxon>Eukaryota</taxon>
        <taxon>Sar</taxon>
        <taxon>Alveolata</taxon>
        <taxon>Ciliophora</taxon>
        <taxon>Intramacronucleata</taxon>
        <taxon>Oligohymenophorea</taxon>
        <taxon>Scuticociliatia</taxon>
        <taxon>Philasterida</taxon>
        <taxon>Pseudocohnilembidae</taxon>
        <taxon>Pseudocohnilembus</taxon>
    </lineage>
</organism>
<reference evidence="3 4" key="1">
    <citation type="journal article" date="2015" name="Sci. Rep.">
        <title>Genome of the facultative scuticociliatosis pathogen Pseudocohnilembus persalinus provides insight into its virulence through horizontal gene transfer.</title>
        <authorList>
            <person name="Xiong J."/>
            <person name="Wang G."/>
            <person name="Cheng J."/>
            <person name="Tian M."/>
            <person name="Pan X."/>
            <person name="Warren A."/>
            <person name="Jiang C."/>
            <person name="Yuan D."/>
            <person name="Miao W."/>
        </authorList>
    </citation>
    <scope>NUCLEOTIDE SEQUENCE [LARGE SCALE GENOMIC DNA]</scope>
    <source>
        <strain evidence="3">36N120E</strain>
    </source>
</reference>
<dbReference type="Proteomes" id="UP000054937">
    <property type="component" value="Unassembled WGS sequence"/>
</dbReference>
<feature type="coiled-coil region" evidence="1">
    <location>
        <begin position="447"/>
        <end position="498"/>
    </location>
</feature>
<comment type="caution">
    <text evidence="3">The sequence shown here is derived from an EMBL/GenBank/DDBJ whole genome shotgun (WGS) entry which is preliminary data.</text>
</comment>
<evidence type="ECO:0000313" key="4">
    <source>
        <dbReference type="Proteomes" id="UP000054937"/>
    </source>
</evidence>
<keyword evidence="1" id="KW-0175">Coiled coil</keyword>
<dbReference type="InterPro" id="IPR032075">
    <property type="entry name" value="PI-PLC-C1"/>
</dbReference>
<dbReference type="InterPro" id="IPR012340">
    <property type="entry name" value="NA-bd_OB-fold"/>
</dbReference>
<dbReference type="Gene3D" id="2.40.50.140">
    <property type="entry name" value="Nucleic acid-binding proteins"/>
    <property type="match status" value="1"/>
</dbReference>
<proteinExistence type="predicted"/>
<feature type="coiled-coil region" evidence="1">
    <location>
        <begin position="389"/>
        <end position="422"/>
    </location>
</feature>
<gene>
    <name evidence="3" type="ORF">PPERSA_11235</name>
</gene>
<dbReference type="InParanoid" id="A0A0V0QZI9"/>